<dbReference type="GO" id="GO:0005737">
    <property type="term" value="C:cytoplasm"/>
    <property type="evidence" value="ECO:0007669"/>
    <property type="project" value="UniProtKB-SubCell"/>
</dbReference>
<dbReference type="PANTHER" id="PTHR30478:SF0">
    <property type="entry name" value="BETA SLIDING CLAMP"/>
    <property type="match status" value="1"/>
</dbReference>
<evidence type="ECO:0008006" key="12">
    <source>
        <dbReference type="Google" id="ProtNLM"/>
    </source>
</evidence>
<feature type="domain" description="DNA polymerase III beta sliding clamp central" evidence="10">
    <location>
        <begin position="136"/>
        <end position="231"/>
    </location>
</feature>
<proteinExistence type="inferred from homology"/>
<dbReference type="GO" id="GO:0006271">
    <property type="term" value="P:DNA strand elongation involved in DNA replication"/>
    <property type="evidence" value="ECO:0007669"/>
    <property type="project" value="TreeGrafter"/>
</dbReference>
<keyword evidence="5" id="KW-0548">Nucleotidyltransferase</keyword>
<dbReference type="Pfam" id="PF00712">
    <property type="entry name" value="DNA_pol3_beta"/>
    <property type="match status" value="1"/>
</dbReference>
<keyword evidence="8" id="KW-0238">DNA-binding</keyword>
<organism evidence="11">
    <name type="scientific">marine sediment metagenome</name>
    <dbReference type="NCBI Taxonomy" id="412755"/>
    <lineage>
        <taxon>unclassified sequences</taxon>
        <taxon>metagenomes</taxon>
        <taxon>ecological metagenomes</taxon>
    </lineage>
</organism>
<protein>
    <recommendedName>
        <fullName evidence="12">DNA polymerase III beta sliding clamp N-terminal domain-containing protein</fullName>
    </recommendedName>
</protein>
<comment type="subcellular location">
    <subcellularLocation>
        <location evidence="1">Cytoplasm</location>
    </subcellularLocation>
</comment>
<evidence type="ECO:0000256" key="1">
    <source>
        <dbReference type="ARBA" id="ARBA00004496"/>
    </source>
</evidence>
<dbReference type="InterPro" id="IPR046938">
    <property type="entry name" value="DNA_clamp_sf"/>
</dbReference>
<feature type="non-terminal residue" evidence="11">
    <location>
        <position position="242"/>
    </location>
</feature>
<dbReference type="GO" id="GO:0008408">
    <property type="term" value="F:3'-5' exonuclease activity"/>
    <property type="evidence" value="ECO:0007669"/>
    <property type="project" value="InterPro"/>
</dbReference>
<keyword evidence="7" id="KW-0239">DNA-directed DNA polymerase</keyword>
<evidence type="ECO:0000256" key="2">
    <source>
        <dbReference type="ARBA" id="ARBA00010752"/>
    </source>
</evidence>
<dbReference type="Gene3D" id="3.10.150.10">
    <property type="entry name" value="DNA Polymerase III, subunit A, domain 2"/>
    <property type="match status" value="2"/>
</dbReference>
<dbReference type="SMART" id="SM00480">
    <property type="entry name" value="POL3Bc"/>
    <property type="match status" value="1"/>
</dbReference>
<dbReference type="PANTHER" id="PTHR30478">
    <property type="entry name" value="DNA POLYMERASE III SUBUNIT BETA"/>
    <property type="match status" value="1"/>
</dbReference>
<evidence type="ECO:0000256" key="3">
    <source>
        <dbReference type="ARBA" id="ARBA00022490"/>
    </source>
</evidence>
<evidence type="ECO:0000256" key="5">
    <source>
        <dbReference type="ARBA" id="ARBA00022695"/>
    </source>
</evidence>
<evidence type="ECO:0000256" key="4">
    <source>
        <dbReference type="ARBA" id="ARBA00022679"/>
    </source>
</evidence>
<name>X1FIR5_9ZZZZ</name>
<dbReference type="EMBL" id="BARU01004458">
    <property type="protein sequence ID" value="GAH20668.1"/>
    <property type="molecule type" value="Genomic_DNA"/>
</dbReference>
<dbReference type="AlphaFoldDB" id="X1FIR5"/>
<dbReference type="InterPro" id="IPR001001">
    <property type="entry name" value="DNA_polIII_beta"/>
</dbReference>
<dbReference type="GO" id="GO:0003677">
    <property type="term" value="F:DNA binding"/>
    <property type="evidence" value="ECO:0007669"/>
    <property type="project" value="UniProtKB-KW"/>
</dbReference>
<comment type="caution">
    <text evidence="11">The sequence shown here is derived from an EMBL/GenBank/DDBJ whole genome shotgun (WGS) entry which is preliminary data.</text>
</comment>
<evidence type="ECO:0000259" key="9">
    <source>
        <dbReference type="Pfam" id="PF00712"/>
    </source>
</evidence>
<dbReference type="GO" id="GO:0003887">
    <property type="term" value="F:DNA-directed DNA polymerase activity"/>
    <property type="evidence" value="ECO:0007669"/>
    <property type="project" value="UniProtKB-KW"/>
</dbReference>
<dbReference type="CDD" id="cd00140">
    <property type="entry name" value="beta_clamp"/>
    <property type="match status" value="1"/>
</dbReference>
<evidence type="ECO:0000256" key="6">
    <source>
        <dbReference type="ARBA" id="ARBA00022705"/>
    </source>
</evidence>
<keyword evidence="6" id="KW-0235">DNA replication</keyword>
<dbReference type="InterPro" id="IPR022634">
    <property type="entry name" value="DNA_polIII_beta_N"/>
</dbReference>
<sequence length="242" mass="27139">MKLIILQEKLKEGIGIVERISTKSLSLPVLNNILVKAEKNFLNLATTDLEIGIKWWALAKIEKEGVITIPARIFSTFVSFLPNKQVTLELKGSTLVIECENYQTILKGFNPEDFPIIPQISEGGSILVDSRSFCQGLNQIADIAIPSTAKPEISGIFFVFQKDFIKMAATDSFRLGEKTFYQNLKTPSPLLSKEYTFILPQKAAKEIINIFGEKEGELRICFSPNQVLFELPMAETSHPQIQ</sequence>
<reference evidence="11" key="1">
    <citation type="journal article" date="2014" name="Front. Microbiol.">
        <title>High frequency of phylogenetically diverse reductive dehalogenase-homologous genes in deep subseafloor sedimentary metagenomes.</title>
        <authorList>
            <person name="Kawai M."/>
            <person name="Futagami T."/>
            <person name="Toyoda A."/>
            <person name="Takaki Y."/>
            <person name="Nishi S."/>
            <person name="Hori S."/>
            <person name="Arai W."/>
            <person name="Tsubouchi T."/>
            <person name="Morono Y."/>
            <person name="Uchiyama I."/>
            <person name="Ito T."/>
            <person name="Fujiyama A."/>
            <person name="Inagaki F."/>
            <person name="Takami H."/>
        </authorList>
    </citation>
    <scope>NUCLEOTIDE SEQUENCE</scope>
    <source>
        <strain evidence="11">Expedition CK06-06</strain>
    </source>
</reference>
<evidence type="ECO:0000256" key="8">
    <source>
        <dbReference type="ARBA" id="ARBA00023125"/>
    </source>
</evidence>
<keyword evidence="3" id="KW-0963">Cytoplasm</keyword>
<feature type="domain" description="DNA polymerase III beta sliding clamp N-terminal" evidence="9">
    <location>
        <begin position="1"/>
        <end position="118"/>
    </location>
</feature>
<evidence type="ECO:0000313" key="11">
    <source>
        <dbReference type="EMBL" id="GAH20668.1"/>
    </source>
</evidence>
<keyword evidence="4" id="KW-0808">Transferase</keyword>
<dbReference type="Pfam" id="PF02767">
    <property type="entry name" value="DNA_pol3_beta_2"/>
    <property type="match status" value="1"/>
</dbReference>
<evidence type="ECO:0000256" key="7">
    <source>
        <dbReference type="ARBA" id="ARBA00022932"/>
    </source>
</evidence>
<dbReference type="InterPro" id="IPR022637">
    <property type="entry name" value="DNA_polIII_beta_cen"/>
</dbReference>
<accession>X1FIR5</accession>
<comment type="similarity">
    <text evidence="2">Belongs to the beta sliding clamp family.</text>
</comment>
<evidence type="ECO:0000259" key="10">
    <source>
        <dbReference type="Pfam" id="PF02767"/>
    </source>
</evidence>
<dbReference type="GO" id="GO:0009360">
    <property type="term" value="C:DNA polymerase III complex"/>
    <property type="evidence" value="ECO:0007669"/>
    <property type="project" value="InterPro"/>
</dbReference>
<dbReference type="SUPFAM" id="SSF55979">
    <property type="entry name" value="DNA clamp"/>
    <property type="match status" value="2"/>
</dbReference>
<gene>
    <name evidence="11" type="ORF">S03H2_08969</name>
</gene>